<dbReference type="Pfam" id="PF07589">
    <property type="entry name" value="PEP-CTERM"/>
    <property type="match status" value="1"/>
</dbReference>
<evidence type="ECO:0000313" key="4">
    <source>
        <dbReference type="Proteomes" id="UP001228044"/>
    </source>
</evidence>
<dbReference type="NCBIfam" id="TIGR02595">
    <property type="entry name" value="PEP_CTERM"/>
    <property type="match status" value="1"/>
</dbReference>
<dbReference type="PROSITE" id="PS50933">
    <property type="entry name" value="CHRD"/>
    <property type="match status" value="1"/>
</dbReference>
<dbReference type="Pfam" id="PF07452">
    <property type="entry name" value="CHRD"/>
    <property type="match status" value="1"/>
</dbReference>
<keyword evidence="4" id="KW-1185">Reference proteome</keyword>
<feature type="signal peptide" evidence="1">
    <location>
        <begin position="1"/>
        <end position="22"/>
    </location>
</feature>
<name>A0ABT8DLQ2_9BURK</name>
<proteinExistence type="predicted"/>
<dbReference type="Proteomes" id="UP001228044">
    <property type="component" value="Unassembled WGS sequence"/>
</dbReference>
<gene>
    <name evidence="3" type="ORF">QWJ38_01320</name>
</gene>
<sequence length="204" mass="20576">MRQLPLALALATLLAAPLAAQATVYQFTATLSPANEVGPPPASTATGLALLAYDDKGTASLADDSYDFTLAVFGLASAPTGYHIHGAATAAENAPVRIAIDSDPAFSKNFSGATLMVSGNDVTPPALIPATPSSPTNAGHPAMSFLDMLQGGLAYVNVHTAAAPAGATRGQLTAVQAVPVPEPSSYAMLLAGLGLVGLLARRRR</sequence>
<dbReference type="RefSeq" id="WP_290357233.1">
    <property type="nucleotide sequence ID" value="NZ_JAUHHC010000001.1"/>
</dbReference>
<feature type="domain" description="CHRD" evidence="2">
    <location>
        <begin position="23"/>
        <end position="177"/>
    </location>
</feature>
<dbReference type="InterPro" id="IPR010895">
    <property type="entry name" value="CHRD"/>
</dbReference>
<protein>
    <submittedName>
        <fullName evidence="3">CHRD domain-containing protein</fullName>
    </submittedName>
</protein>
<dbReference type="SMART" id="SM00754">
    <property type="entry name" value="CHRD"/>
    <property type="match status" value="1"/>
</dbReference>
<dbReference type="InterPro" id="IPR013424">
    <property type="entry name" value="Ice-binding_C"/>
</dbReference>
<evidence type="ECO:0000256" key="1">
    <source>
        <dbReference type="SAM" id="SignalP"/>
    </source>
</evidence>
<evidence type="ECO:0000313" key="3">
    <source>
        <dbReference type="EMBL" id="MDN3918906.1"/>
    </source>
</evidence>
<dbReference type="EMBL" id="JAUHHC010000001">
    <property type="protein sequence ID" value="MDN3918906.1"/>
    <property type="molecule type" value="Genomic_DNA"/>
</dbReference>
<comment type="caution">
    <text evidence="3">The sequence shown here is derived from an EMBL/GenBank/DDBJ whole genome shotgun (WGS) entry which is preliminary data.</text>
</comment>
<keyword evidence="1" id="KW-0732">Signal</keyword>
<accession>A0ABT8DLQ2</accession>
<reference evidence="3 4" key="1">
    <citation type="submission" date="2023-06" db="EMBL/GenBank/DDBJ databases">
        <title>Pelomonas sp. PFR6 16S ribosomal RNA gene Genome sequencing and assembly.</title>
        <authorList>
            <person name="Woo H."/>
        </authorList>
    </citation>
    <scope>NUCLEOTIDE SEQUENCE [LARGE SCALE GENOMIC DNA]</scope>
    <source>
        <strain evidence="3 4">PFR6</strain>
    </source>
</reference>
<feature type="chain" id="PRO_5047296019" evidence="1">
    <location>
        <begin position="23"/>
        <end position="204"/>
    </location>
</feature>
<organism evidence="3 4">
    <name type="scientific">Roseateles violae</name>
    <dbReference type="NCBI Taxonomy" id="3058042"/>
    <lineage>
        <taxon>Bacteria</taxon>
        <taxon>Pseudomonadati</taxon>
        <taxon>Pseudomonadota</taxon>
        <taxon>Betaproteobacteria</taxon>
        <taxon>Burkholderiales</taxon>
        <taxon>Sphaerotilaceae</taxon>
        <taxon>Roseateles</taxon>
    </lineage>
</organism>
<evidence type="ECO:0000259" key="2">
    <source>
        <dbReference type="PROSITE" id="PS50933"/>
    </source>
</evidence>